<keyword evidence="2 7" id="KW-0479">Metal-binding</keyword>
<organism evidence="11 12">
    <name type="scientific">Alicyclobacillus fastidiosus</name>
    <dbReference type="NCBI Taxonomy" id="392011"/>
    <lineage>
        <taxon>Bacteria</taxon>
        <taxon>Bacillati</taxon>
        <taxon>Bacillota</taxon>
        <taxon>Bacilli</taxon>
        <taxon>Bacillales</taxon>
        <taxon>Alicyclobacillaceae</taxon>
        <taxon>Alicyclobacillus</taxon>
    </lineage>
</organism>
<evidence type="ECO:0000256" key="2">
    <source>
        <dbReference type="ARBA" id="ARBA00022723"/>
    </source>
</evidence>
<evidence type="ECO:0000256" key="1">
    <source>
        <dbReference type="ARBA" id="ARBA00022598"/>
    </source>
</evidence>
<sequence length="327" mass="36591">MRRGRFAPSPTGELHIGNAFTAVMAWLQMRSVGGGFVLRMEDIDEARCRSDYAAQVMEDLRWLGLDWDEGPDVGGAHGPYQQRQRLPEYEAALRQLQGAGQLYPCFCSRAELVQVASAPHDLFADEPRYSGRCRHLTPVERVSRAEHKRPSLRFSVPDREVIVRDLLFGETRVNPADGGDFIVRRADGVFAYQLAVVVDDAAMAVTDVLRGADLFSSAPRQISLYRALGQEPPTFTHVPLVLDAQGRRLSKRNRSNAVRAMRESGVAAEEIIGVIAYLARLSDSIRPASLSELVERFDLRRLPKRPVQMDESSMRRLKMTESARAAN</sequence>
<evidence type="ECO:0000256" key="3">
    <source>
        <dbReference type="ARBA" id="ARBA00022741"/>
    </source>
</evidence>
<evidence type="ECO:0000256" key="8">
    <source>
        <dbReference type="RuleBase" id="RU363037"/>
    </source>
</evidence>
<evidence type="ECO:0000256" key="5">
    <source>
        <dbReference type="ARBA" id="ARBA00022840"/>
    </source>
</evidence>
<dbReference type="NCBIfam" id="NF004314">
    <property type="entry name" value="PRK05710.1-3"/>
    <property type="match status" value="1"/>
</dbReference>
<dbReference type="PROSITE" id="PS00178">
    <property type="entry name" value="AA_TRNA_LIGASE_I"/>
    <property type="match status" value="1"/>
</dbReference>
<feature type="binding site" evidence="7">
    <location>
        <position position="107"/>
    </location>
    <ligand>
        <name>Zn(2+)</name>
        <dbReference type="ChEBI" id="CHEBI:29105"/>
    </ligand>
</feature>
<dbReference type="InterPro" id="IPR000924">
    <property type="entry name" value="Glu/Gln-tRNA-synth"/>
</dbReference>
<feature type="short sequence motif" description="'HIGH' region" evidence="7">
    <location>
        <begin position="8"/>
        <end position="18"/>
    </location>
</feature>
<feature type="binding site" evidence="7">
    <location>
        <position position="251"/>
    </location>
    <ligand>
        <name>ATP</name>
        <dbReference type="ChEBI" id="CHEBI:30616"/>
    </ligand>
</feature>
<feature type="domain" description="Glutamyl/glutaminyl-tRNA synthetase class Ib catalytic" evidence="10">
    <location>
        <begin position="4"/>
        <end position="308"/>
    </location>
</feature>
<dbReference type="SUPFAM" id="SSF52374">
    <property type="entry name" value="Nucleotidylyl transferase"/>
    <property type="match status" value="1"/>
</dbReference>
<feature type="compositionally biased region" description="Basic and acidic residues" evidence="9">
    <location>
        <begin position="312"/>
        <end position="321"/>
    </location>
</feature>
<comment type="cofactor">
    <cofactor evidence="7">
        <name>Zn(2+)</name>
        <dbReference type="ChEBI" id="CHEBI:29105"/>
    </cofactor>
    <text evidence="7">Binds 1 zinc ion per subunit.</text>
</comment>
<accession>A0ABV5AD72</accession>
<comment type="function">
    <text evidence="7">Catalyzes the tRNA-independent activation of glutamate in presence of ATP and the subsequent transfer of glutamate onto a tRNA(Asp). Glutamate is transferred on the 2-amino-5-(4,5-dihydroxy-2-cyclopenten-1-yl) moiety of the queuosine in the wobble position of the QUC anticodon.</text>
</comment>
<evidence type="ECO:0000256" key="6">
    <source>
        <dbReference type="ARBA" id="ARBA00023146"/>
    </source>
</evidence>
<feature type="binding site" evidence="7">
    <location>
        <begin position="5"/>
        <end position="9"/>
    </location>
    <ligand>
        <name>L-glutamate</name>
        <dbReference type="ChEBI" id="CHEBI:29985"/>
    </ligand>
</feature>
<dbReference type="PANTHER" id="PTHR43311:SF1">
    <property type="entry name" value="GLUTAMYL-Q TRNA(ASP) SYNTHETASE"/>
    <property type="match status" value="1"/>
</dbReference>
<evidence type="ECO:0000256" key="7">
    <source>
        <dbReference type="HAMAP-Rule" id="MF_01428"/>
    </source>
</evidence>
<protein>
    <recommendedName>
        <fullName evidence="7">Glutamyl-Q tRNA(Asp) synthetase</fullName>
        <shortName evidence="7">Glu-Q-RSs</shortName>
        <ecNumber evidence="7">6.1.1.-</ecNumber>
    </recommendedName>
</protein>
<dbReference type="Gene3D" id="3.40.50.620">
    <property type="entry name" value="HUPs"/>
    <property type="match status" value="1"/>
</dbReference>
<dbReference type="GO" id="GO:0016874">
    <property type="term" value="F:ligase activity"/>
    <property type="evidence" value="ECO:0007669"/>
    <property type="project" value="UniProtKB-KW"/>
</dbReference>
<keyword evidence="5 7" id="KW-0067">ATP-binding</keyword>
<dbReference type="InterPro" id="IPR022380">
    <property type="entry name" value="Glu-Q_tRNA(Asp)_Synthase"/>
</dbReference>
<dbReference type="InterPro" id="IPR001412">
    <property type="entry name" value="aa-tRNA-synth_I_CS"/>
</dbReference>
<dbReference type="PRINTS" id="PR00987">
    <property type="entry name" value="TRNASYNTHGLU"/>
</dbReference>
<dbReference type="InterPro" id="IPR020058">
    <property type="entry name" value="Glu/Gln-tRNA-synth_Ib_cat-dom"/>
</dbReference>
<feature type="binding site" evidence="7">
    <location>
        <position position="41"/>
    </location>
    <ligand>
        <name>L-glutamate</name>
        <dbReference type="ChEBI" id="CHEBI:29985"/>
    </ligand>
</feature>
<dbReference type="NCBIfam" id="TIGR03838">
    <property type="entry name" value="queuosine_YadB"/>
    <property type="match status" value="1"/>
</dbReference>
<evidence type="ECO:0000313" key="11">
    <source>
        <dbReference type="EMBL" id="MFB5190209.1"/>
    </source>
</evidence>
<evidence type="ECO:0000256" key="4">
    <source>
        <dbReference type="ARBA" id="ARBA00022833"/>
    </source>
</evidence>
<keyword evidence="1 7" id="KW-0436">Ligase</keyword>
<gene>
    <name evidence="11" type="primary">gluQRS</name>
    <name evidence="7" type="synonym">gluQ</name>
    <name evidence="11" type="ORF">KKP3000_003654</name>
</gene>
<comment type="similarity">
    <text evidence="7">Belongs to the class-I aminoacyl-tRNA synthetase family. GluQ subfamily.</text>
</comment>
<proteinExistence type="inferred from homology"/>
<feature type="region of interest" description="Disordered" evidence="9">
    <location>
        <begin position="308"/>
        <end position="327"/>
    </location>
</feature>
<dbReference type="InterPro" id="IPR014729">
    <property type="entry name" value="Rossmann-like_a/b/a_fold"/>
</dbReference>
<keyword evidence="12" id="KW-1185">Reference proteome</keyword>
<evidence type="ECO:0000259" key="10">
    <source>
        <dbReference type="Pfam" id="PF00749"/>
    </source>
</evidence>
<dbReference type="EC" id="6.1.1.-" evidence="7"/>
<dbReference type="Pfam" id="PF00749">
    <property type="entry name" value="tRNA-synt_1c"/>
    <property type="match status" value="1"/>
</dbReference>
<name>A0ABV5AD72_9BACL</name>
<feature type="binding site" evidence="7">
    <location>
        <position position="192"/>
    </location>
    <ligand>
        <name>L-glutamate</name>
        <dbReference type="ChEBI" id="CHEBI:29985"/>
    </ligand>
</feature>
<dbReference type="EMBL" id="JBDXSU010000005">
    <property type="protein sequence ID" value="MFB5190209.1"/>
    <property type="molecule type" value="Genomic_DNA"/>
</dbReference>
<feature type="binding site" evidence="7">
    <location>
        <position position="133"/>
    </location>
    <ligand>
        <name>Zn(2+)</name>
        <dbReference type="ChEBI" id="CHEBI:29105"/>
    </ligand>
</feature>
<feature type="short sequence motif" description="'KMSKS' region" evidence="7">
    <location>
        <begin position="248"/>
        <end position="252"/>
    </location>
</feature>
<evidence type="ECO:0000256" key="9">
    <source>
        <dbReference type="SAM" id="MobiDB-lite"/>
    </source>
</evidence>
<keyword evidence="8" id="KW-0648">Protein biosynthesis</keyword>
<dbReference type="NCBIfam" id="NF004315">
    <property type="entry name" value="PRK05710.1-4"/>
    <property type="match status" value="1"/>
</dbReference>
<evidence type="ECO:0000313" key="12">
    <source>
        <dbReference type="Proteomes" id="UP001579974"/>
    </source>
</evidence>
<feature type="binding site" evidence="7">
    <location>
        <position position="210"/>
    </location>
    <ligand>
        <name>L-glutamate</name>
        <dbReference type="ChEBI" id="CHEBI:29985"/>
    </ligand>
</feature>
<keyword evidence="4 7" id="KW-0862">Zinc</keyword>
<dbReference type="PANTHER" id="PTHR43311">
    <property type="entry name" value="GLUTAMATE--TRNA LIGASE"/>
    <property type="match status" value="1"/>
</dbReference>
<dbReference type="Proteomes" id="UP001579974">
    <property type="component" value="Unassembled WGS sequence"/>
</dbReference>
<feature type="binding site" evidence="7">
    <location>
        <position position="129"/>
    </location>
    <ligand>
        <name>Zn(2+)</name>
        <dbReference type="ChEBI" id="CHEBI:29105"/>
    </ligand>
</feature>
<comment type="caution">
    <text evidence="11">The sequence shown here is derived from an EMBL/GenBank/DDBJ whole genome shotgun (WGS) entry which is preliminary data.</text>
</comment>
<feature type="binding site" evidence="7">
    <location>
        <position position="105"/>
    </location>
    <ligand>
        <name>Zn(2+)</name>
        <dbReference type="ChEBI" id="CHEBI:29105"/>
    </ligand>
</feature>
<dbReference type="RefSeq" id="WP_275473735.1">
    <property type="nucleotide sequence ID" value="NZ_CP162940.1"/>
</dbReference>
<reference evidence="11 12" key="1">
    <citation type="journal article" date="2024" name="Int. J. Mol. Sci.">
        <title>Exploration of Alicyclobacillus spp. Genome in Search of Antibiotic Resistance.</title>
        <authorList>
            <person name="Bucka-Kolendo J."/>
            <person name="Kiousi D.E."/>
            <person name="Dekowska A."/>
            <person name="Mikolajczuk-Szczyrba A."/>
            <person name="Karadedos D.M."/>
            <person name="Michael P."/>
            <person name="Galanis A."/>
            <person name="Sokolowska B."/>
        </authorList>
    </citation>
    <scope>NUCLEOTIDE SEQUENCE [LARGE SCALE GENOMIC DNA]</scope>
    <source>
        <strain evidence="11 12">KKP 3000</strain>
    </source>
</reference>
<keyword evidence="6 7" id="KW-0030">Aminoacyl-tRNA synthetase</keyword>
<dbReference type="HAMAP" id="MF_01428">
    <property type="entry name" value="Glu_Q_tRNA_synth"/>
    <property type="match status" value="1"/>
</dbReference>
<dbReference type="InterPro" id="IPR049940">
    <property type="entry name" value="GluQ/Sye"/>
</dbReference>
<keyword evidence="3 7" id="KW-0547">Nucleotide-binding</keyword>